<proteinExistence type="predicted"/>
<gene>
    <name evidence="1" type="ORF">GALL_518910</name>
</gene>
<accession>A0A1J5P4P9</accession>
<name>A0A1J5P4P9_9ZZZZ</name>
<protein>
    <submittedName>
        <fullName evidence="1">Uncharacterized protein</fullName>
    </submittedName>
</protein>
<comment type="caution">
    <text evidence="1">The sequence shown here is derived from an EMBL/GenBank/DDBJ whole genome shotgun (WGS) entry which is preliminary data.</text>
</comment>
<dbReference type="EMBL" id="MLJW01006532">
    <property type="protein sequence ID" value="OIQ66537.1"/>
    <property type="molecule type" value="Genomic_DNA"/>
</dbReference>
<organism evidence="1">
    <name type="scientific">mine drainage metagenome</name>
    <dbReference type="NCBI Taxonomy" id="410659"/>
    <lineage>
        <taxon>unclassified sequences</taxon>
        <taxon>metagenomes</taxon>
        <taxon>ecological metagenomes</taxon>
    </lineage>
</organism>
<reference evidence="1" key="1">
    <citation type="submission" date="2016-10" db="EMBL/GenBank/DDBJ databases">
        <title>Sequence of Gallionella enrichment culture.</title>
        <authorList>
            <person name="Poehlein A."/>
            <person name="Muehling M."/>
            <person name="Daniel R."/>
        </authorList>
    </citation>
    <scope>NUCLEOTIDE SEQUENCE</scope>
</reference>
<dbReference type="AlphaFoldDB" id="A0A1J5P4P9"/>
<sequence length="85" mass="9639">MRCRCGYCRIDRSANQRRIYGFAQELAHGTARGDRLAVAQPEPIVFSVTNQRSDTGAVFIGDVYFQTANYCDWNLRKFAPNQFAG</sequence>
<evidence type="ECO:0000313" key="1">
    <source>
        <dbReference type="EMBL" id="OIQ66537.1"/>
    </source>
</evidence>